<name>A0A6G7VMQ3_9RHOB</name>
<evidence type="ECO:0000256" key="4">
    <source>
        <dbReference type="PROSITE-ProRule" id="PRU00335"/>
    </source>
</evidence>
<dbReference type="InterPro" id="IPR009057">
    <property type="entry name" value="Homeodomain-like_sf"/>
</dbReference>
<reference evidence="6 7" key="1">
    <citation type="submission" date="2020-03" db="EMBL/GenBank/DDBJ databases">
        <title>Complete genome sequence of Monaibacterium sp. ALG8 with diverse plasmids.</title>
        <authorList>
            <person name="Sun C."/>
        </authorList>
    </citation>
    <scope>NUCLEOTIDE SEQUENCE [LARGE SCALE GENOMIC DNA]</scope>
    <source>
        <strain evidence="6 7">ALG8</strain>
    </source>
</reference>
<dbReference type="GO" id="GO:0000976">
    <property type="term" value="F:transcription cis-regulatory region binding"/>
    <property type="evidence" value="ECO:0007669"/>
    <property type="project" value="TreeGrafter"/>
</dbReference>
<dbReference type="InterPro" id="IPR050109">
    <property type="entry name" value="HTH-type_TetR-like_transc_reg"/>
</dbReference>
<dbReference type="SUPFAM" id="SSF46689">
    <property type="entry name" value="Homeodomain-like"/>
    <property type="match status" value="1"/>
</dbReference>
<dbReference type="AlphaFoldDB" id="A0A6G7VMQ3"/>
<evidence type="ECO:0000313" key="6">
    <source>
        <dbReference type="EMBL" id="QIK41284.1"/>
    </source>
</evidence>
<dbReference type="Gene3D" id="1.10.357.10">
    <property type="entry name" value="Tetracycline Repressor, domain 2"/>
    <property type="match status" value="1"/>
</dbReference>
<dbReference type="PANTHER" id="PTHR30055">
    <property type="entry name" value="HTH-TYPE TRANSCRIPTIONAL REGULATOR RUTR"/>
    <property type="match status" value="1"/>
</dbReference>
<protein>
    <submittedName>
        <fullName evidence="6">TetR/AcrR family transcriptional regulator</fullName>
    </submittedName>
</protein>
<dbReference type="Pfam" id="PF17929">
    <property type="entry name" value="TetR_C_34"/>
    <property type="match status" value="1"/>
</dbReference>
<feature type="domain" description="HTH tetR-type" evidence="5">
    <location>
        <begin position="15"/>
        <end position="75"/>
    </location>
</feature>
<dbReference type="InterPro" id="IPR041483">
    <property type="entry name" value="TetR_C_34"/>
</dbReference>
<dbReference type="KEGG" id="mon:G8E03_11180"/>
<evidence type="ECO:0000313" key="7">
    <source>
        <dbReference type="Proteomes" id="UP000500791"/>
    </source>
</evidence>
<feature type="DNA-binding region" description="H-T-H motif" evidence="4">
    <location>
        <begin position="38"/>
        <end position="57"/>
    </location>
</feature>
<evidence type="ECO:0000256" key="3">
    <source>
        <dbReference type="ARBA" id="ARBA00023163"/>
    </source>
</evidence>
<gene>
    <name evidence="6" type="ORF">G8E03_11180</name>
</gene>
<keyword evidence="1" id="KW-0805">Transcription regulation</keyword>
<dbReference type="InterPro" id="IPR001647">
    <property type="entry name" value="HTH_TetR"/>
</dbReference>
<proteinExistence type="predicted"/>
<dbReference type="Proteomes" id="UP000500791">
    <property type="component" value="Chromosome"/>
</dbReference>
<evidence type="ECO:0000259" key="5">
    <source>
        <dbReference type="PROSITE" id="PS50977"/>
    </source>
</evidence>
<dbReference type="PANTHER" id="PTHR30055:SF234">
    <property type="entry name" value="HTH-TYPE TRANSCRIPTIONAL REGULATOR BETI"/>
    <property type="match status" value="1"/>
</dbReference>
<dbReference type="EMBL" id="CP049811">
    <property type="protein sequence ID" value="QIK41284.1"/>
    <property type="molecule type" value="Genomic_DNA"/>
</dbReference>
<keyword evidence="7" id="KW-1185">Reference proteome</keyword>
<keyword evidence="3" id="KW-0804">Transcription</keyword>
<dbReference type="Pfam" id="PF00440">
    <property type="entry name" value="TetR_N"/>
    <property type="match status" value="1"/>
</dbReference>
<dbReference type="GO" id="GO:0003700">
    <property type="term" value="F:DNA-binding transcription factor activity"/>
    <property type="evidence" value="ECO:0007669"/>
    <property type="project" value="TreeGrafter"/>
</dbReference>
<keyword evidence="2 4" id="KW-0238">DNA-binding</keyword>
<dbReference type="PRINTS" id="PR00455">
    <property type="entry name" value="HTHTETR"/>
</dbReference>
<dbReference type="PROSITE" id="PS50977">
    <property type="entry name" value="HTH_TETR_2"/>
    <property type="match status" value="1"/>
</dbReference>
<evidence type="ECO:0000256" key="1">
    <source>
        <dbReference type="ARBA" id="ARBA00023015"/>
    </source>
</evidence>
<accession>A0A6G7VMQ3</accession>
<sequence length="222" mass="25027">MSQSFQRARSPEHKELRRRMILDAAANVLDREGFNDTSLNAIAQEAGVVKSGLYRYFESREEILLELMISDVQVMCAALTDVVTGPMDVDQVSDLISEGFTDRPRLCLLTSRMASTLEHNITGDTIRAVKRRLNACSEEVSQAIRRAIPHWTPEESRRGMRMIFVLVAGLYPMTHPPAHVKSVMNEPEFQHVVPEFVPSVRVAARAMFRGIESMALQRQNGT</sequence>
<organism evidence="6 7">
    <name type="scientific">Pontivivens nitratireducens</name>
    <dbReference type="NCBI Taxonomy" id="2758038"/>
    <lineage>
        <taxon>Bacteria</taxon>
        <taxon>Pseudomonadati</taxon>
        <taxon>Pseudomonadota</taxon>
        <taxon>Alphaproteobacteria</taxon>
        <taxon>Rhodobacterales</taxon>
        <taxon>Paracoccaceae</taxon>
        <taxon>Pontivivens</taxon>
    </lineage>
</organism>
<evidence type="ECO:0000256" key="2">
    <source>
        <dbReference type="ARBA" id="ARBA00023125"/>
    </source>
</evidence>